<proteinExistence type="predicted"/>
<protein>
    <submittedName>
        <fullName evidence="2">Uncharacterized protein</fullName>
    </submittedName>
</protein>
<keyword evidence="3" id="KW-1185">Reference proteome</keyword>
<dbReference type="Proteomes" id="UP000694520">
    <property type="component" value="Chromosome X"/>
</dbReference>
<dbReference type="PANTHER" id="PTHR32157:SF0">
    <property type="entry name" value="CANCER_TESTIS ANTIGEN FAMILY 47 MEMBER C1"/>
    <property type="match status" value="1"/>
</dbReference>
<evidence type="ECO:0000313" key="3">
    <source>
        <dbReference type="Proteomes" id="UP000694520"/>
    </source>
</evidence>
<evidence type="ECO:0000256" key="1">
    <source>
        <dbReference type="SAM" id="MobiDB-lite"/>
    </source>
</evidence>
<dbReference type="GeneTree" id="ENSGT00390000002253"/>
<reference evidence="2" key="3">
    <citation type="submission" date="2025-09" db="UniProtKB">
        <authorList>
            <consortium name="Ensembl"/>
        </authorList>
    </citation>
    <scope>IDENTIFICATION</scope>
</reference>
<feature type="compositionally biased region" description="Basic residues" evidence="1">
    <location>
        <begin position="319"/>
        <end position="335"/>
    </location>
</feature>
<sequence length="403" mass="44470">MSPKLVTRGHMPPLTVPAPPLDCGLAPLPEARLPSDASAIGRLPSRSWGLLCGPFRDCLGPSHFPQPPLRAATSGATTCAIAIVAHPAEVTAGCHVYHGGWRSDPWRAGRPSRCNGAQVGARDGVDRNSEPRRGDSMPEAEAGGVVGASGGPREAALEGGNSEEDSDIRPAEEREVEEQAQGVNRMMVSRHFPMSGFSLTVLNLVHSMVNRLSDNHVILLPNDDHVLVWHQTRPRLSDHGSAAVAGLSEVQVPLDVSGEGPAEEAPDQGRSRRRKPRRPRHPRRPLYGRRPPRSLRSPACGRCHRSLSPLRKQLNARMRTPKKRRRAPKVRGKKRSITENKKNQKRIWTQQRTGPESPVWKTRKKTEKEERIHCSLFLDFSEAHGNIIYIDFLPKSIPQKATV</sequence>
<dbReference type="AlphaFoldDB" id="A0A8B9X666"/>
<accession>A0A8B9X666</accession>
<name>A0A8B9X666_BOSMU</name>
<dbReference type="Ensembl" id="ENSBGRT00000019660.1">
    <property type="protein sequence ID" value="ENSBGRP00000017007.1"/>
    <property type="gene ID" value="ENSBGRG00000010760.1"/>
</dbReference>
<reference evidence="2" key="1">
    <citation type="submission" date="2019-05" db="EMBL/GenBank/DDBJ databases">
        <authorList>
            <person name="Zhang S."/>
            <person name="Liu J."/>
        </authorList>
    </citation>
    <scope>NUCLEOTIDE SEQUENCE [LARGE SCALE GENOMIC DNA]</scope>
</reference>
<organism evidence="2 3">
    <name type="scientific">Bos mutus grunniens</name>
    <name type="common">Wild yak</name>
    <name type="synonym">Bos grunniens</name>
    <dbReference type="NCBI Taxonomy" id="30521"/>
    <lineage>
        <taxon>Eukaryota</taxon>
        <taxon>Metazoa</taxon>
        <taxon>Chordata</taxon>
        <taxon>Craniata</taxon>
        <taxon>Vertebrata</taxon>
        <taxon>Euteleostomi</taxon>
        <taxon>Mammalia</taxon>
        <taxon>Eutheria</taxon>
        <taxon>Laurasiatheria</taxon>
        <taxon>Artiodactyla</taxon>
        <taxon>Ruminantia</taxon>
        <taxon>Pecora</taxon>
        <taxon>Bovidae</taxon>
        <taxon>Bovinae</taxon>
        <taxon>Bos</taxon>
    </lineage>
</organism>
<dbReference type="Pfam" id="PF15623">
    <property type="entry name" value="CT47"/>
    <property type="match status" value="1"/>
</dbReference>
<feature type="region of interest" description="Disordered" evidence="1">
    <location>
        <begin position="107"/>
        <end position="182"/>
    </location>
</feature>
<evidence type="ECO:0000313" key="2">
    <source>
        <dbReference type="Ensembl" id="ENSBGRP00000017007.1"/>
    </source>
</evidence>
<feature type="compositionally biased region" description="Basic and acidic residues" evidence="1">
    <location>
        <begin position="123"/>
        <end position="136"/>
    </location>
</feature>
<reference evidence="2" key="2">
    <citation type="submission" date="2025-08" db="UniProtKB">
        <authorList>
            <consortium name="Ensembl"/>
        </authorList>
    </citation>
    <scope>IDENTIFICATION</scope>
</reference>
<feature type="compositionally biased region" description="Basic residues" evidence="1">
    <location>
        <begin position="271"/>
        <end position="293"/>
    </location>
</feature>
<dbReference type="InterPro" id="IPR028930">
    <property type="entry name" value="CT47"/>
</dbReference>
<feature type="region of interest" description="Disordered" evidence="1">
    <location>
        <begin position="253"/>
        <end position="358"/>
    </location>
</feature>
<dbReference type="PANTHER" id="PTHR32157">
    <property type="entry name" value="GENE 6268-RELATED"/>
    <property type="match status" value="1"/>
</dbReference>